<gene>
    <name evidence="3" type="ORF">E0H26_14245</name>
</gene>
<feature type="region of interest" description="Disordered" evidence="1">
    <location>
        <begin position="1"/>
        <end position="27"/>
    </location>
</feature>
<organism evidence="3 4">
    <name type="scientific">Micromonospora zingiberis</name>
    <dbReference type="NCBI Taxonomy" id="2053011"/>
    <lineage>
        <taxon>Bacteria</taxon>
        <taxon>Bacillati</taxon>
        <taxon>Actinomycetota</taxon>
        <taxon>Actinomycetes</taxon>
        <taxon>Micromonosporales</taxon>
        <taxon>Micromonosporaceae</taxon>
        <taxon>Micromonospora</taxon>
    </lineage>
</organism>
<sequence length="213" mass="22909">MSSGRRAVMSTVKPGPRSGPAPSGTGLTAQEQAVADRFARLGAQFADRVAAVGANDWSGPTPCTEWDVRALVAHVVEMSEIHLNMVGLPVPSGPGVDVDPYKAFVRVRDQIEASLNDPEQARAEFDGRFGLRTFAEAIDSAVCTELVVHGWDLARATGQDERIDQVDIDKAWEALRMVGEEVVRSRMVSGPALESPPGADEQTKLLAYLGRRA</sequence>
<keyword evidence="4" id="KW-1185">Reference proteome</keyword>
<comment type="caution">
    <text evidence="3">The sequence shown here is derived from an EMBL/GenBank/DDBJ whole genome shotgun (WGS) entry which is preliminary data.</text>
</comment>
<dbReference type="InterPro" id="IPR017520">
    <property type="entry name" value="CHP03086"/>
</dbReference>
<dbReference type="Proteomes" id="UP000292274">
    <property type="component" value="Unassembled WGS sequence"/>
</dbReference>
<evidence type="ECO:0000256" key="1">
    <source>
        <dbReference type="SAM" id="MobiDB-lite"/>
    </source>
</evidence>
<dbReference type="SUPFAM" id="SSF109854">
    <property type="entry name" value="DinB/YfiT-like putative metalloenzymes"/>
    <property type="match status" value="1"/>
</dbReference>
<evidence type="ECO:0000313" key="4">
    <source>
        <dbReference type="Proteomes" id="UP000292274"/>
    </source>
</evidence>
<dbReference type="Gene3D" id="1.20.120.450">
    <property type="entry name" value="dinb family like domain"/>
    <property type="match status" value="1"/>
</dbReference>
<dbReference type="InterPro" id="IPR034660">
    <property type="entry name" value="DinB/YfiT-like"/>
</dbReference>
<reference evidence="3 4" key="1">
    <citation type="submission" date="2019-02" db="EMBL/GenBank/DDBJ databases">
        <title>Jishengella sp. nov., isolated from a root of Zingiber montanum.</title>
        <authorList>
            <person name="Kuncharoen N."/>
            <person name="Kudo T."/>
            <person name="Masahiro Y."/>
            <person name="Ohkuma M."/>
            <person name="Tanasupawat S."/>
        </authorList>
    </citation>
    <scope>NUCLEOTIDE SEQUENCE [LARGE SCALE GENOMIC DNA]</scope>
    <source>
        <strain evidence="3 4">PLAI 1-1</strain>
    </source>
</reference>
<dbReference type="NCBIfam" id="TIGR03086">
    <property type="entry name" value="TIGR03086 family metal-binding protein"/>
    <property type="match status" value="1"/>
</dbReference>
<proteinExistence type="predicted"/>
<accession>A0A4R0GJ28</accession>
<dbReference type="EMBL" id="SJJR01000008">
    <property type="protein sequence ID" value="TCB96777.1"/>
    <property type="molecule type" value="Genomic_DNA"/>
</dbReference>
<evidence type="ECO:0000259" key="2">
    <source>
        <dbReference type="Pfam" id="PF11716"/>
    </source>
</evidence>
<dbReference type="AlphaFoldDB" id="A0A4R0GJ28"/>
<evidence type="ECO:0000313" key="3">
    <source>
        <dbReference type="EMBL" id="TCB96777.1"/>
    </source>
</evidence>
<name>A0A4R0GJ28_9ACTN</name>
<dbReference type="OrthoDB" id="5185819at2"/>
<dbReference type="InterPro" id="IPR017517">
    <property type="entry name" value="Maleyloyr_isom"/>
</dbReference>
<dbReference type="GO" id="GO:0046872">
    <property type="term" value="F:metal ion binding"/>
    <property type="evidence" value="ECO:0007669"/>
    <property type="project" value="InterPro"/>
</dbReference>
<dbReference type="NCBIfam" id="TIGR03083">
    <property type="entry name" value="maleylpyruvate isomerase family mycothiol-dependent enzyme"/>
    <property type="match status" value="1"/>
</dbReference>
<feature type="domain" description="Mycothiol-dependent maleylpyruvate isomerase metal-binding" evidence="2">
    <location>
        <begin position="39"/>
        <end position="126"/>
    </location>
</feature>
<dbReference type="Pfam" id="PF11716">
    <property type="entry name" value="MDMPI_N"/>
    <property type="match status" value="1"/>
</dbReference>
<dbReference type="InterPro" id="IPR024344">
    <property type="entry name" value="MDMPI_metal-binding"/>
</dbReference>
<protein>
    <submittedName>
        <fullName evidence="3">TIGR03086 family protein</fullName>
    </submittedName>
</protein>